<evidence type="ECO:0000259" key="3">
    <source>
        <dbReference type="Pfam" id="PF13305"/>
    </source>
</evidence>
<dbReference type="EMBL" id="QGHB01000009">
    <property type="protein sequence ID" value="PWK84007.1"/>
    <property type="molecule type" value="Genomic_DNA"/>
</dbReference>
<name>A0A316I0R6_9PSEU</name>
<accession>A0A316I0R6</accession>
<dbReference type="InterPro" id="IPR025996">
    <property type="entry name" value="MT1864/Rv1816-like_C"/>
</dbReference>
<comment type="caution">
    <text evidence="4">The sequence shown here is derived from an EMBL/GenBank/DDBJ whole genome shotgun (WGS) entry which is preliminary data.</text>
</comment>
<dbReference type="RefSeq" id="WP_109639074.1">
    <property type="nucleotide sequence ID" value="NZ_QGHB01000009.1"/>
</dbReference>
<evidence type="ECO:0000256" key="2">
    <source>
        <dbReference type="ARBA" id="ARBA00023163"/>
    </source>
</evidence>
<protein>
    <recommendedName>
        <fullName evidence="3">HTH-type transcriptional regulator MT1864/Rv1816-like C-terminal domain-containing protein</fullName>
    </recommendedName>
</protein>
<keyword evidence="1" id="KW-0805">Transcription regulation</keyword>
<dbReference type="Proteomes" id="UP000246005">
    <property type="component" value="Unassembled WGS sequence"/>
</dbReference>
<dbReference type="Pfam" id="PF13305">
    <property type="entry name" value="TetR_C_33"/>
    <property type="match status" value="1"/>
</dbReference>
<dbReference type="AlphaFoldDB" id="A0A316I0R6"/>
<feature type="domain" description="HTH-type transcriptional regulator MT1864/Rv1816-like C-terminal" evidence="3">
    <location>
        <begin position="9"/>
        <end position="78"/>
    </location>
</feature>
<evidence type="ECO:0000256" key="1">
    <source>
        <dbReference type="ARBA" id="ARBA00023015"/>
    </source>
</evidence>
<organism evidence="4 5">
    <name type="scientific">Lentzea atacamensis</name>
    <dbReference type="NCBI Taxonomy" id="531938"/>
    <lineage>
        <taxon>Bacteria</taxon>
        <taxon>Bacillati</taxon>
        <taxon>Actinomycetota</taxon>
        <taxon>Actinomycetes</taxon>
        <taxon>Pseudonocardiales</taxon>
        <taxon>Pseudonocardiaceae</taxon>
        <taxon>Lentzea</taxon>
    </lineage>
</organism>
<keyword evidence="2" id="KW-0804">Transcription</keyword>
<gene>
    <name evidence="4" type="ORF">C8D88_10992</name>
</gene>
<reference evidence="4 5" key="1">
    <citation type="submission" date="2018-05" db="EMBL/GenBank/DDBJ databases">
        <title>Genomic Encyclopedia of Type Strains, Phase IV (KMG-IV): sequencing the most valuable type-strain genomes for metagenomic binning, comparative biology and taxonomic classification.</title>
        <authorList>
            <person name="Goeker M."/>
        </authorList>
    </citation>
    <scope>NUCLEOTIDE SEQUENCE [LARGE SCALE GENOMIC DNA]</scope>
    <source>
        <strain evidence="4 5">DSM 45480</strain>
    </source>
</reference>
<sequence>MEDTSITDDELESLGAEALTLLADVPGACVEAGIAHDSDDLYGDAVALWLGLHGLAHQRAVVRKMPGPADVAERLITALAHLKSGSLEQG</sequence>
<proteinExistence type="predicted"/>
<evidence type="ECO:0000313" key="5">
    <source>
        <dbReference type="Proteomes" id="UP000246005"/>
    </source>
</evidence>
<evidence type="ECO:0000313" key="4">
    <source>
        <dbReference type="EMBL" id="PWK84007.1"/>
    </source>
</evidence>